<dbReference type="Proteomes" id="UP000199111">
    <property type="component" value="Unassembled WGS sequence"/>
</dbReference>
<organism evidence="1 2">
    <name type="scientific">Streptosporangium canum</name>
    <dbReference type="NCBI Taxonomy" id="324952"/>
    <lineage>
        <taxon>Bacteria</taxon>
        <taxon>Bacillati</taxon>
        <taxon>Actinomycetota</taxon>
        <taxon>Actinomycetes</taxon>
        <taxon>Streptosporangiales</taxon>
        <taxon>Streptosporangiaceae</taxon>
        <taxon>Streptosporangium</taxon>
    </lineage>
</organism>
<dbReference type="GeneID" id="96301303"/>
<gene>
    <name evidence="1" type="ORF">SAMN05216275_12366</name>
</gene>
<dbReference type="AlphaFoldDB" id="A0A1I3YY10"/>
<name>A0A1I3YY10_9ACTN</name>
<sequence length="70" mass="7203">MTVIGIVLLAVGLVVAVSLTLADPALLSRINGEPAEGASGRHIQAPPVSAGGEVVRLRPRLVEDREPRAA</sequence>
<evidence type="ECO:0000313" key="1">
    <source>
        <dbReference type="EMBL" id="SFK36757.1"/>
    </source>
</evidence>
<dbReference type="RefSeq" id="WP_093889944.1">
    <property type="nucleotide sequence ID" value="NZ_FOQY01000023.1"/>
</dbReference>
<proteinExistence type="predicted"/>
<accession>A0A1I3YY10</accession>
<dbReference type="EMBL" id="FOQY01000023">
    <property type="protein sequence ID" value="SFK36757.1"/>
    <property type="molecule type" value="Genomic_DNA"/>
</dbReference>
<evidence type="ECO:0000313" key="2">
    <source>
        <dbReference type="Proteomes" id="UP000199111"/>
    </source>
</evidence>
<protein>
    <submittedName>
        <fullName evidence="1">Uncharacterized protein</fullName>
    </submittedName>
</protein>
<reference evidence="2" key="1">
    <citation type="submission" date="2016-10" db="EMBL/GenBank/DDBJ databases">
        <authorList>
            <person name="Varghese N."/>
            <person name="Submissions S."/>
        </authorList>
    </citation>
    <scope>NUCLEOTIDE SEQUENCE [LARGE SCALE GENOMIC DNA]</scope>
    <source>
        <strain evidence="2">CGMCC 4.2126</strain>
    </source>
</reference>
<keyword evidence="2" id="KW-1185">Reference proteome</keyword>